<comment type="caution">
    <text evidence="1">The sequence shown here is derived from an EMBL/GenBank/DDBJ whole genome shotgun (WGS) entry which is preliminary data.</text>
</comment>
<name>A0ACC2WH11_9TREE</name>
<organism evidence="1 2">
    <name type="scientific">Naganishia cerealis</name>
    <dbReference type="NCBI Taxonomy" id="610337"/>
    <lineage>
        <taxon>Eukaryota</taxon>
        <taxon>Fungi</taxon>
        <taxon>Dikarya</taxon>
        <taxon>Basidiomycota</taxon>
        <taxon>Agaricomycotina</taxon>
        <taxon>Tremellomycetes</taxon>
        <taxon>Filobasidiales</taxon>
        <taxon>Filobasidiaceae</taxon>
        <taxon>Naganishia</taxon>
    </lineage>
</organism>
<proteinExistence type="predicted"/>
<gene>
    <name evidence="1" type="ORF">QFC19_001570</name>
</gene>
<keyword evidence="2" id="KW-1185">Reference proteome</keyword>
<reference evidence="1" key="1">
    <citation type="submission" date="2023-04" db="EMBL/GenBank/DDBJ databases">
        <title>Draft Genome sequencing of Naganishia species isolated from polar environments using Oxford Nanopore Technology.</title>
        <authorList>
            <person name="Leo P."/>
            <person name="Venkateswaran K."/>
        </authorList>
    </citation>
    <scope>NUCLEOTIDE SEQUENCE</scope>
    <source>
        <strain evidence="1">MNA-CCFEE 5261</strain>
    </source>
</reference>
<evidence type="ECO:0000313" key="1">
    <source>
        <dbReference type="EMBL" id="KAJ9110444.1"/>
    </source>
</evidence>
<dbReference type="EMBL" id="JASBWR010000012">
    <property type="protein sequence ID" value="KAJ9110444.1"/>
    <property type="molecule type" value="Genomic_DNA"/>
</dbReference>
<sequence length="205" mass="22372">MSCQDDLTAVDLHSGVALQVLERVSAGEGRDENLYAYIDHNNVTGLNIEDPESARKIIKAWDDRHDMQVFCESGVDDQSPAGWQLGVDEEGRGAGGRREVEEWPLKVQKMASVSSITLMISDSEGGDKSRLYYLGFKVILVILSFGYPRLSYVSDIDYRCPSLQGESRAPKRSETEGGTVPAANAADAPVPKLAEKQGASHSVVR</sequence>
<dbReference type="Proteomes" id="UP001241377">
    <property type="component" value="Unassembled WGS sequence"/>
</dbReference>
<accession>A0ACC2WH11</accession>
<evidence type="ECO:0000313" key="2">
    <source>
        <dbReference type="Proteomes" id="UP001241377"/>
    </source>
</evidence>
<protein>
    <submittedName>
        <fullName evidence="1">Uncharacterized protein</fullName>
    </submittedName>
</protein>